<dbReference type="PROSITE" id="PS00197">
    <property type="entry name" value="2FE2S_FER_1"/>
    <property type="match status" value="1"/>
</dbReference>
<dbReference type="AlphaFoldDB" id="A0A850SY73"/>
<dbReference type="SUPFAM" id="SSF56176">
    <property type="entry name" value="FAD-binding/transporter-associated domain-like"/>
    <property type="match status" value="1"/>
</dbReference>
<dbReference type="Pfam" id="PF00111">
    <property type="entry name" value="Fer2"/>
    <property type="match status" value="1"/>
</dbReference>
<dbReference type="InterPro" id="IPR002346">
    <property type="entry name" value="Mopterin_DH_FAD-bd"/>
</dbReference>
<dbReference type="InterPro" id="IPR016208">
    <property type="entry name" value="Ald_Oxase/xanthine_DH-like"/>
</dbReference>
<evidence type="ECO:0000256" key="1">
    <source>
        <dbReference type="ARBA" id="ARBA00022630"/>
    </source>
</evidence>
<keyword evidence="3" id="KW-0274">FAD</keyword>
<dbReference type="Proteomes" id="UP000553343">
    <property type="component" value="Unassembled WGS sequence"/>
</dbReference>
<keyword evidence="9" id="KW-1185">Reference proteome</keyword>
<proteinExistence type="predicted"/>
<accession>A0A850SY73</accession>
<reference evidence="8 9" key="1">
    <citation type="submission" date="2020-06" db="EMBL/GenBank/DDBJ databases">
        <title>High-quality draft genome of sulfate reducer Desulfobacter latus type strain AcrS2 isolated from marine sediment.</title>
        <authorList>
            <person name="Hoppe M."/>
            <person name="Larsen C.K."/>
            <person name="Marshall I.P.G."/>
            <person name="Schramm A."/>
            <person name="Marietou A.G."/>
        </authorList>
    </citation>
    <scope>NUCLEOTIDE SEQUENCE [LARGE SCALE GENOMIC DNA]</scope>
    <source>
        <strain evidence="8 9">AcRS2</strain>
    </source>
</reference>
<keyword evidence="2" id="KW-0479">Metal-binding</keyword>
<dbReference type="SUPFAM" id="SSF54292">
    <property type="entry name" value="2Fe-2S ferredoxin-like"/>
    <property type="match status" value="1"/>
</dbReference>
<dbReference type="InterPro" id="IPR036683">
    <property type="entry name" value="CO_DH_flav_C_dom_sf"/>
</dbReference>
<dbReference type="InterPro" id="IPR036884">
    <property type="entry name" value="2Fe-2S-bd_dom_sf"/>
</dbReference>
<keyword evidence="5" id="KW-0408">Iron</keyword>
<dbReference type="PANTHER" id="PTHR45444:SF3">
    <property type="entry name" value="XANTHINE DEHYDROGENASE"/>
    <property type="match status" value="1"/>
</dbReference>
<dbReference type="RefSeq" id="WP_178367704.1">
    <property type="nucleotide sequence ID" value="NZ_JACADJ010000065.1"/>
</dbReference>
<dbReference type="GO" id="GO:0051537">
    <property type="term" value="F:2 iron, 2 sulfur cluster binding"/>
    <property type="evidence" value="ECO:0007669"/>
    <property type="project" value="InterPro"/>
</dbReference>
<dbReference type="Gene3D" id="1.10.150.120">
    <property type="entry name" value="[2Fe-2S]-binding domain"/>
    <property type="match status" value="1"/>
</dbReference>
<dbReference type="InterPro" id="IPR005107">
    <property type="entry name" value="CO_DH_flav_C"/>
</dbReference>
<dbReference type="InterPro" id="IPR036010">
    <property type="entry name" value="2Fe-2S_ferredoxin-like_sf"/>
</dbReference>
<dbReference type="InterPro" id="IPR002888">
    <property type="entry name" value="2Fe-2S-bd"/>
</dbReference>
<feature type="domain" description="FAD-binding PCMH-type" evidence="7">
    <location>
        <begin position="172"/>
        <end position="356"/>
    </location>
</feature>
<dbReference type="Pfam" id="PF00941">
    <property type="entry name" value="FAD_binding_5"/>
    <property type="match status" value="1"/>
</dbReference>
<name>A0A850SY73_9BACT</name>
<evidence type="ECO:0000313" key="9">
    <source>
        <dbReference type="Proteomes" id="UP000553343"/>
    </source>
</evidence>
<dbReference type="InterPro" id="IPR012675">
    <property type="entry name" value="Beta-grasp_dom_sf"/>
</dbReference>
<protein>
    <submittedName>
        <fullName evidence="8">FAD binding domain-containing protein</fullName>
    </submittedName>
</protein>
<evidence type="ECO:0000256" key="4">
    <source>
        <dbReference type="ARBA" id="ARBA00023002"/>
    </source>
</evidence>
<gene>
    <name evidence="8" type="ORF">HXW94_14900</name>
</gene>
<feature type="domain" description="2Fe-2S ferredoxin-type" evidence="6">
    <location>
        <begin position="3"/>
        <end position="85"/>
    </location>
</feature>
<evidence type="ECO:0000313" key="8">
    <source>
        <dbReference type="EMBL" id="NWH06254.1"/>
    </source>
</evidence>
<dbReference type="Gene3D" id="3.30.390.50">
    <property type="entry name" value="CO dehydrogenase flavoprotein, C-terminal domain"/>
    <property type="match status" value="1"/>
</dbReference>
<dbReference type="SUPFAM" id="SSF47741">
    <property type="entry name" value="CO dehydrogenase ISP C-domain like"/>
    <property type="match status" value="1"/>
</dbReference>
<dbReference type="Pfam" id="PF01799">
    <property type="entry name" value="Fer2_2"/>
    <property type="match status" value="1"/>
</dbReference>
<evidence type="ECO:0000256" key="3">
    <source>
        <dbReference type="ARBA" id="ARBA00022827"/>
    </source>
</evidence>
<keyword evidence="1" id="KW-0285">Flavoprotein</keyword>
<dbReference type="CDD" id="cd00207">
    <property type="entry name" value="fer2"/>
    <property type="match status" value="1"/>
</dbReference>
<dbReference type="Gene3D" id="3.10.20.30">
    <property type="match status" value="1"/>
</dbReference>
<dbReference type="PANTHER" id="PTHR45444">
    <property type="entry name" value="XANTHINE DEHYDROGENASE"/>
    <property type="match status" value="1"/>
</dbReference>
<keyword evidence="4" id="KW-0560">Oxidoreductase</keyword>
<dbReference type="GO" id="GO:0016491">
    <property type="term" value="F:oxidoreductase activity"/>
    <property type="evidence" value="ECO:0007669"/>
    <property type="project" value="UniProtKB-KW"/>
</dbReference>
<dbReference type="Gene3D" id="3.30.465.10">
    <property type="match status" value="1"/>
</dbReference>
<evidence type="ECO:0000259" key="7">
    <source>
        <dbReference type="PROSITE" id="PS51387"/>
    </source>
</evidence>
<dbReference type="Pfam" id="PF03450">
    <property type="entry name" value="CO_deh_flav_C"/>
    <property type="match status" value="1"/>
</dbReference>
<dbReference type="InterPro" id="IPR016169">
    <property type="entry name" value="FAD-bd_PCMH_sub2"/>
</dbReference>
<dbReference type="InterPro" id="IPR016166">
    <property type="entry name" value="FAD-bd_PCMH"/>
</dbReference>
<evidence type="ECO:0000256" key="5">
    <source>
        <dbReference type="ARBA" id="ARBA00023004"/>
    </source>
</evidence>
<dbReference type="GO" id="GO:0005506">
    <property type="term" value="F:iron ion binding"/>
    <property type="evidence" value="ECO:0007669"/>
    <property type="project" value="InterPro"/>
</dbReference>
<dbReference type="GO" id="GO:0071949">
    <property type="term" value="F:FAD binding"/>
    <property type="evidence" value="ECO:0007669"/>
    <property type="project" value="InterPro"/>
</dbReference>
<evidence type="ECO:0000259" key="6">
    <source>
        <dbReference type="PROSITE" id="PS51085"/>
    </source>
</evidence>
<dbReference type="InterPro" id="IPR001041">
    <property type="entry name" value="2Fe-2S_ferredoxin-type"/>
</dbReference>
<dbReference type="SUPFAM" id="SSF55447">
    <property type="entry name" value="CO dehydrogenase flavoprotein C-terminal domain-like"/>
    <property type="match status" value="1"/>
</dbReference>
<sequence>MKKRCGFILNNKEMELSLLQGRSVLDLLRKDLGLYGTKEGCREGECGACTVILGRTPLVTYRSMPACLMPAGQLNNTHLVTIKGLQGERPNRLQQAFINQGATQCGFCTPGFILSLTGYLLEGRTVTVQGAIDALGGNLCRCTGYGAIRRAVEETVEPLLGKVPSLQGLIELDLLPDYFATIPQRLENLRRKPQSDSPDVTLERVEKNCPLIAGGTDLYVQRGDALNKSDPRFLIPEAEPIRVEEGMIEILASATMEQLRQDPHFIDQFPGWREKLLVIASHILRHRATLGGNLVNASPIADCAVLLLALDAQIQLVSSKDSRRRFPLRAFFLGYKELDLKCDELVEFLLVTKRDEAQLWNYAKVSKRERLDIAGCNSAAVFTVNKGAFASVGLALGGVAPIPFTARRTMKWLRGKPLSKQTFLGSMEVLQEEISPIDDVRGSAEYKRRLASALMADHYLHCFSDICSYDDFVKGGAL</sequence>
<organism evidence="8 9">
    <name type="scientific">Desulfobacter latus</name>
    <dbReference type="NCBI Taxonomy" id="2292"/>
    <lineage>
        <taxon>Bacteria</taxon>
        <taxon>Pseudomonadati</taxon>
        <taxon>Thermodesulfobacteriota</taxon>
        <taxon>Desulfobacteria</taxon>
        <taxon>Desulfobacterales</taxon>
        <taxon>Desulfobacteraceae</taxon>
        <taxon>Desulfobacter</taxon>
    </lineage>
</organism>
<dbReference type="InterPro" id="IPR036318">
    <property type="entry name" value="FAD-bd_PCMH-like_sf"/>
</dbReference>
<dbReference type="SMART" id="SM01092">
    <property type="entry name" value="CO_deh_flav_C"/>
    <property type="match status" value="1"/>
</dbReference>
<dbReference type="PROSITE" id="PS51085">
    <property type="entry name" value="2FE2S_FER_2"/>
    <property type="match status" value="1"/>
</dbReference>
<dbReference type="PROSITE" id="PS51387">
    <property type="entry name" value="FAD_PCMH"/>
    <property type="match status" value="1"/>
</dbReference>
<dbReference type="InterPro" id="IPR006058">
    <property type="entry name" value="2Fe2S_fd_BS"/>
</dbReference>
<evidence type="ECO:0000256" key="2">
    <source>
        <dbReference type="ARBA" id="ARBA00022723"/>
    </source>
</evidence>
<dbReference type="EMBL" id="JACADJ010000065">
    <property type="protein sequence ID" value="NWH06254.1"/>
    <property type="molecule type" value="Genomic_DNA"/>
</dbReference>
<comment type="caution">
    <text evidence="8">The sequence shown here is derived from an EMBL/GenBank/DDBJ whole genome shotgun (WGS) entry which is preliminary data.</text>
</comment>